<dbReference type="PROSITE" id="PS00059">
    <property type="entry name" value="ADH_ZINC"/>
    <property type="match status" value="1"/>
</dbReference>
<dbReference type="InterPro" id="IPR013149">
    <property type="entry name" value="ADH-like_C"/>
</dbReference>
<organism evidence="9 10">
    <name type="scientific">Raoultella scottii</name>
    <dbReference type="NCBI Taxonomy" id="3040937"/>
    <lineage>
        <taxon>Bacteria</taxon>
        <taxon>Pseudomonadati</taxon>
        <taxon>Pseudomonadota</taxon>
        <taxon>Gammaproteobacteria</taxon>
        <taxon>Enterobacterales</taxon>
        <taxon>Enterobacteriaceae</taxon>
        <taxon>Klebsiella/Raoultella group</taxon>
        <taxon>Raoultella</taxon>
    </lineage>
</organism>
<comment type="caution">
    <text evidence="9">The sequence shown here is derived from an EMBL/GenBank/DDBJ whole genome shotgun (WGS) entry which is preliminary data.</text>
</comment>
<dbReference type="Gene3D" id="3.90.180.10">
    <property type="entry name" value="Medium-chain alcohol dehydrogenases, catalytic domain"/>
    <property type="match status" value="1"/>
</dbReference>
<dbReference type="GO" id="GO:0004022">
    <property type="term" value="F:alcohol dehydrogenase (NAD+) activity"/>
    <property type="evidence" value="ECO:0007669"/>
    <property type="project" value="UniProtKB-EC"/>
</dbReference>
<comment type="cofactor">
    <cofactor evidence="1 7">
        <name>Zn(2+)</name>
        <dbReference type="ChEBI" id="CHEBI:29105"/>
    </cofactor>
</comment>
<dbReference type="CDD" id="cd08297">
    <property type="entry name" value="CAD3"/>
    <property type="match status" value="1"/>
</dbReference>
<evidence type="ECO:0000256" key="2">
    <source>
        <dbReference type="ARBA" id="ARBA00008072"/>
    </source>
</evidence>
<evidence type="ECO:0000259" key="8">
    <source>
        <dbReference type="SMART" id="SM00829"/>
    </source>
</evidence>
<dbReference type="EC" id="1.1.1.1" evidence="3"/>
<dbReference type="Pfam" id="PF00107">
    <property type="entry name" value="ADH_zinc_N"/>
    <property type="match status" value="1"/>
</dbReference>
<dbReference type="InterPro" id="IPR036291">
    <property type="entry name" value="NAD(P)-bd_dom_sf"/>
</dbReference>
<dbReference type="SMART" id="SM00829">
    <property type="entry name" value="PKS_ER"/>
    <property type="match status" value="1"/>
</dbReference>
<name>A0ABU8ZAR4_9ENTR</name>
<dbReference type="Gene3D" id="3.40.50.720">
    <property type="entry name" value="NAD(P)-binding Rossmann-like Domain"/>
    <property type="match status" value="1"/>
</dbReference>
<comment type="similarity">
    <text evidence="2 7">Belongs to the zinc-containing alcohol dehydrogenase family.</text>
</comment>
<gene>
    <name evidence="9" type="primary">adhP</name>
    <name evidence="9" type="ORF">QFI66_021420</name>
</gene>
<proteinExistence type="inferred from homology"/>
<evidence type="ECO:0000256" key="4">
    <source>
        <dbReference type="ARBA" id="ARBA00022723"/>
    </source>
</evidence>
<dbReference type="Proteomes" id="UP001334005">
    <property type="component" value="Unassembled WGS sequence"/>
</dbReference>
<protein>
    <recommendedName>
        <fullName evidence="3">alcohol dehydrogenase</fullName>
        <ecNumber evidence="3">1.1.1.1</ecNumber>
    </recommendedName>
</protein>
<feature type="domain" description="Enoyl reductase (ER)" evidence="8">
    <location>
        <begin position="9"/>
        <end position="335"/>
    </location>
</feature>
<evidence type="ECO:0000256" key="1">
    <source>
        <dbReference type="ARBA" id="ARBA00001947"/>
    </source>
</evidence>
<dbReference type="PANTHER" id="PTHR42940">
    <property type="entry name" value="ALCOHOL DEHYDROGENASE 1-RELATED"/>
    <property type="match status" value="1"/>
</dbReference>
<dbReference type="EMBL" id="JARXNH020000057">
    <property type="protein sequence ID" value="MEK0250645.1"/>
    <property type="molecule type" value="Genomic_DNA"/>
</dbReference>
<dbReference type="RefSeq" id="WP_331835613.1">
    <property type="nucleotide sequence ID" value="NZ_JARXNH020000057.1"/>
</dbReference>
<keyword evidence="6 9" id="KW-0560">Oxidoreductase</keyword>
<dbReference type="InterPro" id="IPR002328">
    <property type="entry name" value="ADH_Zn_CS"/>
</dbReference>
<evidence type="ECO:0000313" key="9">
    <source>
        <dbReference type="EMBL" id="MEK0250645.1"/>
    </source>
</evidence>
<dbReference type="SUPFAM" id="SSF51735">
    <property type="entry name" value="NAD(P)-binding Rossmann-fold domains"/>
    <property type="match status" value="1"/>
</dbReference>
<dbReference type="Pfam" id="PF08240">
    <property type="entry name" value="ADH_N"/>
    <property type="match status" value="1"/>
</dbReference>
<evidence type="ECO:0000256" key="6">
    <source>
        <dbReference type="ARBA" id="ARBA00023002"/>
    </source>
</evidence>
<keyword evidence="5 7" id="KW-0862">Zinc</keyword>
<keyword evidence="10" id="KW-1185">Reference proteome</keyword>
<sequence length="348" mass="36917">MKAAVVSERHPGQVEIRQMAVRPLASGEALVDVECCGVCHTDLHVVQGDFGPVPGRVPGHEGIGIVRAVADDVTSLTPGDRVSIAWFYAGCGVCEYCVSGRETFCRSVKNAGYSVDGAMAEQCIVKADYAVKVPEGLDPLIASSITCAGVTTYKAIRVSDVRPGQWLAIWGAGGLGNMAIQFARHVFNARVIAIDLQDDKLALARECGAEITLNPSRDDVPARIQQITDGGAHCAVVVAVARAAFHQAVNSVRAAGKVVCVAVPPGDLDLNIVKTVLDGIQIVGSLVGTRQDLAEAFQHALAGRVRPVVQTRRLEEINAIFNEMDNGTIQGRMVIDLRTSRQTEESGA</sequence>
<accession>A0ABU8ZAR4</accession>
<dbReference type="InterPro" id="IPR020843">
    <property type="entry name" value="ER"/>
</dbReference>
<evidence type="ECO:0000256" key="5">
    <source>
        <dbReference type="ARBA" id="ARBA00022833"/>
    </source>
</evidence>
<dbReference type="InterPro" id="IPR013154">
    <property type="entry name" value="ADH-like_N"/>
</dbReference>
<dbReference type="PANTHER" id="PTHR42940:SF8">
    <property type="entry name" value="VACUOLAR PROTEIN SORTING-ASSOCIATED PROTEIN 11"/>
    <property type="match status" value="1"/>
</dbReference>
<evidence type="ECO:0000256" key="3">
    <source>
        <dbReference type="ARBA" id="ARBA00013190"/>
    </source>
</evidence>
<dbReference type="NCBIfam" id="NF006940">
    <property type="entry name" value="PRK09422.1"/>
    <property type="match status" value="1"/>
</dbReference>
<evidence type="ECO:0000313" key="10">
    <source>
        <dbReference type="Proteomes" id="UP001334005"/>
    </source>
</evidence>
<dbReference type="SUPFAM" id="SSF50129">
    <property type="entry name" value="GroES-like"/>
    <property type="match status" value="1"/>
</dbReference>
<dbReference type="InterPro" id="IPR011032">
    <property type="entry name" value="GroES-like_sf"/>
</dbReference>
<keyword evidence="4 7" id="KW-0479">Metal-binding</keyword>
<evidence type="ECO:0000256" key="7">
    <source>
        <dbReference type="RuleBase" id="RU361277"/>
    </source>
</evidence>
<reference evidence="9 10" key="1">
    <citation type="submission" date="2024-03" db="EMBL/GenBank/DDBJ databases">
        <title>Two novel Raoultella species associated with bleeding cankers of broadleaf hosts, Raoultella scottia sp. nov. and Raoultella lignicola sp. nov.</title>
        <authorList>
            <person name="Brady C.L."/>
        </authorList>
    </citation>
    <scope>NUCLEOTIDE SEQUENCE [LARGE SCALE GENOMIC DNA]</scope>
    <source>
        <strain evidence="9 10">BAC 10a-01-01</strain>
    </source>
</reference>